<dbReference type="AlphaFoldDB" id="A0A699ZQG2"/>
<name>A0A699ZQG2_HAELA</name>
<evidence type="ECO:0000256" key="1">
    <source>
        <dbReference type="SAM" id="Coils"/>
    </source>
</evidence>
<reference evidence="2 3" key="1">
    <citation type="submission" date="2020-02" db="EMBL/GenBank/DDBJ databases">
        <title>Draft genome sequence of Haematococcus lacustris strain NIES-144.</title>
        <authorList>
            <person name="Morimoto D."/>
            <person name="Nakagawa S."/>
            <person name="Yoshida T."/>
            <person name="Sawayama S."/>
        </authorList>
    </citation>
    <scope>NUCLEOTIDE SEQUENCE [LARGE SCALE GENOMIC DNA]</scope>
    <source>
        <strain evidence="2 3">NIES-144</strain>
    </source>
</reference>
<feature type="non-terminal residue" evidence="2">
    <location>
        <position position="49"/>
    </location>
</feature>
<comment type="caution">
    <text evidence="2">The sequence shown here is derived from an EMBL/GenBank/DDBJ whole genome shotgun (WGS) entry which is preliminary data.</text>
</comment>
<feature type="coiled-coil region" evidence="1">
    <location>
        <begin position="6"/>
        <end position="47"/>
    </location>
</feature>
<evidence type="ECO:0000313" key="2">
    <source>
        <dbReference type="EMBL" id="GFH23410.1"/>
    </source>
</evidence>
<keyword evidence="3" id="KW-1185">Reference proteome</keyword>
<sequence length="49" mass="5681">MLRLKIEQQTERVAQARQRHSAARQVMLACEADLAREEAQKEQLCSELN</sequence>
<proteinExistence type="predicted"/>
<evidence type="ECO:0000313" key="3">
    <source>
        <dbReference type="Proteomes" id="UP000485058"/>
    </source>
</evidence>
<protein>
    <submittedName>
        <fullName evidence="2">Uncharacterized protein</fullName>
    </submittedName>
</protein>
<accession>A0A699ZQG2</accession>
<organism evidence="2 3">
    <name type="scientific">Haematococcus lacustris</name>
    <name type="common">Green alga</name>
    <name type="synonym">Haematococcus pluvialis</name>
    <dbReference type="NCBI Taxonomy" id="44745"/>
    <lineage>
        <taxon>Eukaryota</taxon>
        <taxon>Viridiplantae</taxon>
        <taxon>Chlorophyta</taxon>
        <taxon>core chlorophytes</taxon>
        <taxon>Chlorophyceae</taxon>
        <taxon>CS clade</taxon>
        <taxon>Chlamydomonadales</taxon>
        <taxon>Haematococcaceae</taxon>
        <taxon>Haematococcus</taxon>
    </lineage>
</organism>
<keyword evidence="1" id="KW-0175">Coiled coil</keyword>
<dbReference type="Proteomes" id="UP000485058">
    <property type="component" value="Unassembled WGS sequence"/>
</dbReference>
<gene>
    <name evidence="2" type="ORF">HaLaN_21019</name>
</gene>
<dbReference type="EMBL" id="BLLF01002265">
    <property type="protein sequence ID" value="GFH23410.1"/>
    <property type="molecule type" value="Genomic_DNA"/>
</dbReference>